<dbReference type="SUPFAM" id="SSF55166">
    <property type="entry name" value="Hedgehog/DD-peptidase"/>
    <property type="match status" value="1"/>
</dbReference>
<proteinExistence type="predicted"/>
<name>A0A4Q2RGB9_9HYPH</name>
<protein>
    <recommendedName>
        <fullName evidence="4">Phage tail lysozyme domain-containing protein</fullName>
    </recommendedName>
</protein>
<dbReference type="EMBL" id="QYBC01000002">
    <property type="protein sequence ID" value="RYB07267.1"/>
    <property type="molecule type" value="Genomic_DNA"/>
</dbReference>
<feature type="region of interest" description="Disordered" evidence="1">
    <location>
        <begin position="328"/>
        <end position="369"/>
    </location>
</feature>
<evidence type="ECO:0000313" key="2">
    <source>
        <dbReference type="EMBL" id="RYB07267.1"/>
    </source>
</evidence>
<reference evidence="2 3" key="2">
    <citation type="submission" date="2019-02" db="EMBL/GenBank/DDBJ databases">
        <title>'Lichenibacterium ramalinii' gen. nov. sp. nov., 'Lichenibacterium minor' gen. nov. sp. nov.</title>
        <authorList>
            <person name="Pankratov T."/>
        </authorList>
    </citation>
    <scope>NUCLEOTIDE SEQUENCE [LARGE SCALE GENOMIC DNA]</scope>
    <source>
        <strain evidence="2 3">RmlP001</strain>
    </source>
</reference>
<evidence type="ECO:0000256" key="1">
    <source>
        <dbReference type="SAM" id="MobiDB-lite"/>
    </source>
</evidence>
<dbReference type="AlphaFoldDB" id="A0A4Q2RGB9"/>
<reference evidence="2 3" key="1">
    <citation type="submission" date="2018-09" db="EMBL/GenBank/DDBJ databases">
        <authorList>
            <person name="Grouzdev D.S."/>
            <person name="Krutkina M.S."/>
        </authorList>
    </citation>
    <scope>NUCLEOTIDE SEQUENCE [LARGE SCALE GENOMIC DNA]</scope>
    <source>
        <strain evidence="2 3">RmlP001</strain>
    </source>
</reference>
<sequence>MDEFTTRAQSFQRGGAGVGVVMSGLGVSGLAAGAGIASAVAAFRDLANRAVDLKETARLTGLTTVQIQQLDRAAKDLNVDPNQLNAGLKGWAERMEEFKRHLGGLYGELNQIDPGFARKLSFEAPLDQVKDIFHWLSKVQDPQLQRKWTELFFGTGDLSQMLADGWNGFNKALDHAVATTATMTADQIRQAQILKNSINDLDGAMDKFETEAGPFIFGQLTAATKDFTELFKQIETTVQWFQKNADHPVKAVAEAAEGAIDRQAEANKAHPEGIYLDIPGAASDVIHNAIGDRRPTVQPWDSNLGLPGVDAPTDLPSALDKLKGAMERREGPPPIVLPRGFHPSSYEGGGSGSGGLLHNAADSDDEGSSRGGLGSLTLEFRDVIASGTKAGFLAAFRELQTGEPVGGGAGGGGFMNASYGGGGVGGGSFGSGAGGRRAPSLRYGRQHDGAAFASADGGAVPTGAHTALKDLIAAHETGSTGAAGYDTVYGHAERGGRFAPPKPISQMTIAEVLAYQRRMKPLAGSPAFPVGRAQWTETTLRGLTRGMDPNTVFSPEVQEKLFDRSIAGRMGQGVGGFRSEWDSLRGVDAATIQGAIAGHKTGVGFSGGGSGVAGKTPDWMDDKSRRELAGVNKALAGDLLAASEQTGLHFRVLQGLRTQAEAEHNAITGRGVRNSQHLFGAAADIAVQDGQGHDINDRAAYKRFADAYTAHSRAGGGGGRWLGDLPGRWGSDIGHFDQGIGYGQAHPRDPYGVGGPTKDDVAQGNAEIYRSPQNPFLRHPAEPPRKSLLDEANKAGLGSTTVKHEGGAVIEIRGLPQGKGTRTSTSGMIEAVNLRRGPMSQIA</sequence>
<dbReference type="InterPro" id="IPR009045">
    <property type="entry name" value="Zn_M74/Hedgehog-like"/>
</dbReference>
<organism evidence="2 3">
    <name type="scientific">Lichenibacterium ramalinae</name>
    <dbReference type="NCBI Taxonomy" id="2316527"/>
    <lineage>
        <taxon>Bacteria</taxon>
        <taxon>Pseudomonadati</taxon>
        <taxon>Pseudomonadota</taxon>
        <taxon>Alphaproteobacteria</taxon>
        <taxon>Hyphomicrobiales</taxon>
        <taxon>Lichenihabitantaceae</taxon>
        <taxon>Lichenibacterium</taxon>
    </lineage>
</organism>
<evidence type="ECO:0008006" key="4">
    <source>
        <dbReference type="Google" id="ProtNLM"/>
    </source>
</evidence>
<dbReference type="Gene3D" id="1.10.530.10">
    <property type="match status" value="1"/>
</dbReference>
<dbReference type="Proteomes" id="UP000289411">
    <property type="component" value="Unassembled WGS sequence"/>
</dbReference>
<evidence type="ECO:0000313" key="3">
    <source>
        <dbReference type="Proteomes" id="UP000289411"/>
    </source>
</evidence>
<gene>
    <name evidence="2" type="ORF">D3272_04205</name>
</gene>
<dbReference type="Gene3D" id="3.30.1380.10">
    <property type="match status" value="1"/>
</dbReference>
<accession>A0A4Q2RGB9</accession>
<comment type="caution">
    <text evidence="2">The sequence shown here is derived from an EMBL/GenBank/DDBJ whole genome shotgun (WGS) entry which is preliminary data.</text>
</comment>
<keyword evidence="3" id="KW-1185">Reference proteome</keyword>